<sequence length="316" mass="33823">MNRQKSVTVFGGSGFIGRYLVERLAEAGWRVRVAVRHPNAALYLKTLGDVGQIDLVAANVTRPALVARELAGADAAVNLVGILYESGHQRFEGVQADAPGIIARAAAEAGTKAFVHVSAIGANDHSPSSYARTKWRGEQEALAAFPNATILRPSLVIGPEDGFFNRFARMARMLPFLPLPGLGTRFQPVVVTDVAAAITAVLDRGLKGDAAVAGKTFELGGPEVMTMRTMLTHMMEETGLYRPLIPVPMGLARLQALFLERLPTPPLTRDQLKLLAVDNVVAKGAAGFAALGIEPQPIASILPRYMTQYRAMGQFG</sequence>
<dbReference type="InterPro" id="IPR051207">
    <property type="entry name" value="ComplexI_NDUFA9_subunit"/>
</dbReference>
<evidence type="ECO:0000259" key="1">
    <source>
        <dbReference type="Pfam" id="PF01370"/>
    </source>
</evidence>
<dbReference type="InterPro" id="IPR001509">
    <property type="entry name" value="Epimerase_deHydtase"/>
</dbReference>
<dbReference type="CDD" id="cd05271">
    <property type="entry name" value="NDUFA9_like_SDR_a"/>
    <property type="match status" value="1"/>
</dbReference>
<dbReference type="EMBL" id="CP116805">
    <property type="protein sequence ID" value="WCL54493.1"/>
    <property type="molecule type" value="Genomic_DNA"/>
</dbReference>
<dbReference type="AlphaFoldDB" id="A0AAF0BHP9"/>
<dbReference type="Proteomes" id="UP001217500">
    <property type="component" value="Chromosome"/>
</dbReference>
<dbReference type="PANTHER" id="PTHR12126:SF11">
    <property type="entry name" value="NADH DEHYDROGENASE [UBIQUINONE] 1 ALPHA SUBCOMPLEX SUBUNIT 9, MITOCHONDRIAL"/>
    <property type="match status" value="1"/>
</dbReference>
<proteinExistence type="predicted"/>
<dbReference type="PANTHER" id="PTHR12126">
    <property type="entry name" value="NADH-UBIQUINONE OXIDOREDUCTASE 39 KDA SUBUNIT-RELATED"/>
    <property type="match status" value="1"/>
</dbReference>
<feature type="domain" description="NAD-dependent epimerase/dehydratase" evidence="1">
    <location>
        <begin position="7"/>
        <end position="210"/>
    </location>
</feature>
<reference evidence="2" key="1">
    <citation type="submission" date="2023-01" db="EMBL/GenBank/DDBJ databases">
        <title>The genome sequence of Kordiimonadaceae bacterium 6D33.</title>
        <authorList>
            <person name="Liu Y."/>
        </authorList>
    </citation>
    <scope>NUCLEOTIDE SEQUENCE</scope>
    <source>
        <strain evidence="2">6D33</strain>
    </source>
</reference>
<protein>
    <submittedName>
        <fullName evidence="2">Complex I NDUFA9 subunit family protein</fullName>
    </submittedName>
</protein>
<evidence type="ECO:0000313" key="2">
    <source>
        <dbReference type="EMBL" id="WCL54493.1"/>
    </source>
</evidence>
<dbReference type="GO" id="GO:0044877">
    <property type="term" value="F:protein-containing complex binding"/>
    <property type="evidence" value="ECO:0007669"/>
    <property type="project" value="TreeGrafter"/>
</dbReference>
<dbReference type="Pfam" id="PF01370">
    <property type="entry name" value="Epimerase"/>
    <property type="match status" value="1"/>
</dbReference>
<dbReference type="KEGG" id="gso:PH603_01815"/>
<dbReference type="Gene3D" id="3.40.50.720">
    <property type="entry name" value="NAD(P)-binding Rossmann-like Domain"/>
    <property type="match status" value="1"/>
</dbReference>
<accession>A0AAF0BHP9</accession>
<dbReference type="SUPFAM" id="SSF51735">
    <property type="entry name" value="NAD(P)-binding Rossmann-fold domains"/>
    <property type="match status" value="1"/>
</dbReference>
<keyword evidence="3" id="KW-1185">Reference proteome</keyword>
<dbReference type="FunFam" id="3.40.50.720:FF:000702">
    <property type="entry name" value="NADH dehydrogenase (Ubiquinone)"/>
    <property type="match status" value="1"/>
</dbReference>
<dbReference type="InterPro" id="IPR036291">
    <property type="entry name" value="NAD(P)-bd_dom_sf"/>
</dbReference>
<evidence type="ECO:0000313" key="3">
    <source>
        <dbReference type="Proteomes" id="UP001217500"/>
    </source>
</evidence>
<organism evidence="2 3">
    <name type="scientific">Gimibacter soli</name>
    <dbReference type="NCBI Taxonomy" id="3024400"/>
    <lineage>
        <taxon>Bacteria</taxon>
        <taxon>Pseudomonadati</taxon>
        <taxon>Pseudomonadota</taxon>
        <taxon>Alphaproteobacteria</taxon>
        <taxon>Kordiimonadales</taxon>
        <taxon>Temperatibacteraceae</taxon>
        <taxon>Gimibacter</taxon>
    </lineage>
</organism>
<gene>
    <name evidence="2" type="ORF">PH603_01815</name>
</gene>
<name>A0AAF0BHP9_9PROT</name>
<dbReference type="RefSeq" id="WP_289504212.1">
    <property type="nucleotide sequence ID" value="NZ_CP116805.1"/>
</dbReference>